<dbReference type="AlphaFoldDB" id="A0A814CWF6"/>
<reference evidence="3" key="1">
    <citation type="submission" date="2021-02" db="EMBL/GenBank/DDBJ databases">
        <authorList>
            <person name="Nowell W R."/>
        </authorList>
    </citation>
    <scope>NUCLEOTIDE SEQUENCE</scope>
</reference>
<feature type="compositionally biased region" description="Polar residues" evidence="2">
    <location>
        <begin position="161"/>
        <end position="181"/>
    </location>
</feature>
<proteinExistence type="predicted"/>
<accession>A0A814CWF6</accession>
<feature type="region of interest" description="Disordered" evidence="2">
    <location>
        <begin position="129"/>
        <end position="189"/>
    </location>
</feature>
<feature type="coiled-coil region" evidence="1">
    <location>
        <begin position="24"/>
        <end position="51"/>
    </location>
</feature>
<name>A0A814CWF6_ADIRI</name>
<comment type="caution">
    <text evidence="3">The sequence shown here is derived from an EMBL/GenBank/DDBJ whole genome shotgun (WGS) entry which is preliminary data.</text>
</comment>
<dbReference type="EMBL" id="CAJNOR010000550">
    <property type="protein sequence ID" value="CAF0945312.1"/>
    <property type="molecule type" value="Genomic_DNA"/>
</dbReference>
<evidence type="ECO:0000313" key="4">
    <source>
        <dbReference type="Proteomes" id="UP000663828"/>
    </source>
</evidence>
<dbReference type="Proteomes" id="UP000663828">
    <property type="component" value="Unassembled WGS sequence"/>
</dbReference>
<sequence>MKNYFATFNHHQTNQCVNTNAADIARLQCERKKCESERQRLRKKFEQLQQRQNQSWTDRCCPCCRRSNRYQHENAEQIFNEPEQSVFYQLEREYQSKNINDSQPCKSLFLKNFQTNILKCLSNGNPRLRSNSVTPSPSISFGSLESSSNSAFPTGMPMSPMNRSKSNLTPKTSRSRVNNYEKSLLTVPEKDHRRSSNVFCYMTV</sequence>
<keyword evidence="1" id="KW-0175">Coiled coil</keyword>
<evidence type="ECO:0000256" key="2">
    <source>
        <dbReference type="SAM" id="MobiDB-lite"/>
    </source>
</evidence>
<organism evidence="3 4">
    <name type="scientific">Adineta ricciae</name>
    <name type="common">Rotifer</name>
    <dbReference type="NCBI Taxonomy" id="249248"/>
    <lineage>
        <taxon>Eukaryota</taxon>
        <taxon>Metazoa</taxon>
        <taxon>Spiralia</taxon>
        <taxon>Gnathifera</taxon>
        <taxon>Rotifera</taxon>
        <taxon>Eurotatoria</taxon>
        <taxon>Bdelloidea</taxon>
        <taxon>Adinetida</taxon>
        <taxon>Adinetidae</taxon>
        <taxon>Adineta</taxon>
    </lineage>
</organism>
<evidence type="ECO:0000313" key="3">
    <source>
        <dbReference type="EMBL" id="CAF0945312.1"/>
    </source>
</evidence>
<gene>
    <name evidence="3" type="ORF">XAT740_LOCUS10353</name>
</gene>
<feature type="compositionally biased region" description="Polar residues" evidence="2">
    <location>
        <begin position="129"/>
        <end position="152"/>
    </location>
</feature>
<evidence type="ECO:0000256" key="1">
    <source>
        <dbReference type="SAM" id="Coils"/>
    </source>
</evidence>
<protein>
    <submittedName>
        <fullName evidence="3">Uncharacterized protein</fullName>
    </submittedName>
</protein>
<keyword evidence="4" id="KW-1185">Reference proteome</keyword>